<dbReference type="EC" id="2.7.1.-" evidence="6"/>
<dbReference type="CDD" id="cd07772">
    <property type="entry name" value="ASKHA_NBD_FGGY_NaCK-like"/>
    <property type="match status" value="1"/>
</dbReference>
<gene>
    <name evidence="6" type="ORF">Q9313_23465</name>
</gene>
<dbReference type="Proteomes" id="UP001234585">
    <property type="component" value="Plasmid unnamed1"/>
</dbReference>
<dbReference type="InterPro" id="IPR043129">
    <property type="entry name" value="ATPase_NBD"/>
</dbReference>
<dbReference type="AlphaFoldDB" id="A0AA50H7P6"/>
<feature type="domain" description="Carbohydrate kinase FGGY N-terminal" evidence="4">
    <location>
        <begin position="5"/>
        <end position="238"/>
    </location>
</feature>
<organism evidence="6 7">
    <name type="scientific">Shinella sumterensis</name>
    <dbReference type="NCBI Taxonomy" id="1967501"/>
    <lineage>
        <taxon>Bacteria</taxon>
        <taxon>Pseudomonadati</taxon>
        <taxon>Pseudomonadota</taxon>
        <taxon>Alphaproteobacteria</taxon>
        <taxon>Hyphomicrobiales</taxon>
        <taxon>Rhizobiaceae</taxon>
        <taxon>Shinella</taxon>
    </lineage>
</organism>
<keyword evidence="2 6" id="KW-0808">Transferase</keyword>
<comment type="similarity">
    <text evidence="1">Belongs to the FGGY kinase family.</text>
</comment>
<keyword evidence="3 6" id="KW-0418">Kinase</keyword>
<dbReference type="InterPro" id="IPR018484">
    <property type="entry name" value="FGGY_N"/>
</dbReference>
<dbReference type="PANTHER" id="PTHR43095">
    <property type="entry name" value="SUGAR KINASE"/>
    <property type="match status" value="1"/>
</dbReference>
<dbReference type="Gene3D" id="3.30.420.40">
    <property type="match status" value="2"/>
</dbReference>
<dbReference type="InterPro" id="IPR049382">
    <property type="entry name" value="FGGY_C_2"/>
</dbReference>
<evidence type="ECO:0000256" key="3">
    <source>
        <dbReference type="ARBA" id="ARBA00022777"/>
    </source>
</evidence>
<geneLocation type="plasmid" evidence="6 7">
    <name>unnamed1</name>
</geneLocation>
<keyword evidence="7" id="KW-1185">Reference proteome</keyword>
<accession>A0AA50H7P6</accession>
<evidence type="ECO:0000256" key="2">
    <source>
        <dbReference type="ARBA" id="ARBA00022679"/>
    </source>
</evidence>
<evidence type="ECO:0000259" key="5">
    <source>
        <dbReference type="Pfam" id="PF21546"/>
    </source>
</evidence>
<keyword evidence="6" id="KW-0614">Plasmid</keyword>
<dbReference type="EMBL" id="CP132303">
    <property type="protein sequence ID" value="WLR99723.1"/>
    <property type="molecule type" value="Genomic_DNA"/>
</dbReference>
<protein>
    <submittedName>
        <fullName evidence="6">FGGY-family carbohydrate kinase</fullName>
        <ecNumber evidence="6">2.7.1.-</ecNumber>
    </submittedName>
</protein>
<name>A0AA50H7P6_9HYPH</name>
<dbReference type="GO" id="GO:0016301">
    <property type="term" value="F:kinase activity"/>
    <property type="evidence" value="ECO:0007669"/>
    <property type="project" value="UniProtKB-KW"/>
</dbReference>
<dbReference type="GO" id="GO:0005975">
    <property type="term" value="P:carbohydrate metabolic process"/>
    <property type="evidence" value="ECO:0007669"/>
    <property type="project" value="InterPro"/>
</dbReference>
<dbReference type="InterPro" id="IPR050406">
    <property type="entry name" value="FGGY_Carb_Kinase"/>
</dbReference>
<evidence type="ECO:0000313" key="7">
    <source>
        <dbReference type="Proteomes" id="UP001234585"/>
    </source>
</evidence>
<dbReference type="Pfam" id="PF21546">
    <property type="entry name" value="FGGY_C_2"/>
    <property type="match status" value="1"/>
</dbReference>
<dbReference type="RefSeq" id="WP_306039015.1">
    <property type="nucleotide sequence ID" value="NZ_CP132303.1"/>
</dbReference>
<evidence type="ECO:0000313" key="6">
    <source>
        <dbReference type="EMBL" id="WLR99723.1"/>
    </source>
</evidence>
<reference evidence="6 7" key="1">
    <citation type="submission" date="2023-08" db="EMBL/GenBank/DDBJ databases">
        <title>Pathogen: clinical or host-associated sample.</title>
        <authorList>
            <person name="Hergert J."/>
            <person name="Casey R."/>
            <person name="Wagner J."/>
            <person name="Young E.L."/>
            <person name="Oakeson K.F."/>
        </authorList>
    </citation>
    <scope>NUCLEOTIDE SEQUENCE [LARGE SCALE GENOMIC DNA]</scope>
    <source>
        <strain evidence="6 7">1760953</strain>
        <plasmid evidence="6 7">unnamed1</plasmid>
    </source>
</reference>
<proteinExistence type="inferred from homology"/>
<feature type="domain" description="Carbohydrate kinase FGGY C-terminal" evidence="5">
    <location>
        <begin position="247"/>
        <end position="420"/>
    </location>
</feature>
<dbReference type="Pfam" id="PF00370">
    <property type="entry name" value="FGGY_N"/>
    <property type="match status" value="1"/>
</dbReference>
<dbReference type="PANTHER" id="PTHR43095:SF5">
    <property type="entry name" value="XYLULOSE KINASE"/>
    <property type="match status" value="1"/>
</dbReference>
<evidence type="ECO:0000259" key="4">
    <source>
        <dbReference type="Pfam" id="PF00370"/>
    </source>
</evidence>
<dbReference type="SUPFAM" id="SSF53067">
    <property type="entry name" value="Actin-like ATPase domain"/>
    <property type="match status" value="2"/>
</dbReference>
<evidence type="ECO:0000256" key="1">
    <source>
        <dbReference type="ARBA" id="ARBA00009156"/>
    </source>
</evidence>
<sequence length="451" mass="48153">MRHIAVIDIGKTNAKVALVARESLTEVAVMRRPNAVLKGPPYPHYDIEGLWDFILDALRRFQVQFGVDAISMTTHGASAVLLDDEGKLAAPALDYEFDGPDSLAAEYDAARPPFAETGSPRLPLGLNLGAQLFWLFRTVPGLLERTRTILTYPQYWAFRLSGVAVNEVTSLGCHTDLWDPEAGRYSTLVEREGWAALMAPVVRASDRLGPVLPQIASATGLAPATPVICGIHDSNASLYAHLLARDEPFAVVSTGTWVISMAMGGAKVTLDPARDTLVNVNAHGDAVPSARFMGGREFERLIGDARNAHAAADVDAVLARGVMLLPAVENQSGPFQGRKAEWTMDAATLAPAERFVVVSFYLALMTATGLEIVGAQGPVLVEGPFAQNAAYLDMLAASTGRPVEAVAGTGTSVGAALLDADGRRPATGRANPRPRHEAALRRYASAWQARL</sequence>